<evidence type="ECO:0000256" key="1">
    <source>
        <dbReference type="SAM" id="MobiDB-lite"/>
    </source>
</evidence>
<dbReference type="CDD" id="cd00161">
    <property type="entry name" value="beta-trefoil_Ricin-like"/>
    <property type="match status" value="1"/>
</dbReference>
<feature type="region of interest" description="Disordered" evidence="1">
    <location>
        <begin position="100"/>
        <end position="119"/>
    </location>
</feature>
<reference evidence="2 3" key="1">
    <citation type="submission" date="2017-09" db="EMBL/GenBank/DDBJ databases">
        <authorList>
            <person name="Zhang H."/>
            <person name="Hu S."/>
            <person name="Xu J."/>
            <person name="He Z."/>
        </authorList>
    </citation>
    <scope>NUCLEOTIDE SEQUENCE [LARGE SCALE GENOMIC DNA]</scope>
    <source>
        <strain evidence="2 3">TXX3120</strain>
    </source>
</reference>
<dbReference type="Proteomes" id="UP000282170">
    <property type="component" value="Chromosome"/>
</dbReference>
<feature type="region of interest" description="Disordered" evidence="1">
    <location>
        <begin position="149"/>
        <end position="173"/>
    </location>
</feature>
<organism evidence="2 3">
    <name type="scientific">Streptomyces fungicidicus</name>
    <dbReference type="NCBI Taxonomy" id="68203"/>
    <lineage>
        <taxon>Bacteria</taxon>
        <taxon>Bacillati</taxon>
        <taxon>Actinomycetota</taxon>
        <taxon>Actinomycetes</taxon>
        <taxon>Kitasatosporales</taxon>
        <taxon>Streptomycetaceae</taxon>
        <taxon>Streptomyces</taxon>
    </lineage>
</organism>
<gene>
    <name evidence="2" type="ORF">CNQ36_29200</name>
</gene>
<dbReference type="EMBL" id="CP023407">
    <property type="protein sequence ID" value="AYL39119.1"/>
    <property type="molecule type" value="Genomic_DNA"/>
</dbReference>
<proteinExistence type="predicted"/>
<dbReference type="SUPFAM" id="SSF50370">
    <property type="entry name" value="Ricin B-like lectins"/>
    <property type="match status" value="1"/>
</dbReference>
<accession>A0A494V738</accession>
<dbReference type="KEGG" id="sfug:CNQ36_29200"/>
<keyword evidence="3" id="KW-1185">Reference proteome</keyword>
<dbReference type="AlphaFoldDB" id="A0A494V738"/>
<protein>
    <submittedName>
        <fullName evidence="2">Transcriptional regulator</fullName>
    </submittedName>
</protein>
<dbReference type="InterPro" id="IPR001387">
    <property type="entry name" value="Cro/C1-type_HTH"/>
</dbReference>
<name>A0A494V738_9ACTN</name>
<dbReference type="CDD" id="cd00093">
    <property type="entry name" value="HTH_XRE"/>
    <property type="match status" value="1"/>
</dbReference>
<dbReference type="InterPro" id="IPR035992">
    <property type="entry name" value="Ricin_B-like_lectins"/>
</dbReference>
<evidence type="ECO:0000313" key="3">
    <source>
        <dbReference type="Proteomes" id="UP000282170"/>
    </source>
</evidence>
<dbReference type="PROSITE" id="PS50231">
    <property type="entry name" value="RICIN_B_LECTIN"/>
    <property type="match status" value="1"/>
</dbReference>
<dbReference type="Pfam" id="PF13560">
    <property type="entry name" value="HTH_31"/>
    <property type="match status" value="1"/>
</dbReference>
<dbReference type="Gene3D" id="2.80.10.50">
    <property type="match status" value="1"/>
</dbReference>
<sequence>MCWNDLMVVSGGVDPAEARTAREYVALLRELKEHSGLTYRQLEQRAAERDEVLARSTLADVLRRDALPRAEVVAALVRACGAERDVPAWLAARERLAAGDAGTDQELPGTSPESAGAGRGRTALTATVASLGTVALLVVGAVMLLPQDEGKPTGGTTHGEASTTPSVTPGPAVGFSRVRPAHAPEFCLTDGTVRADGSGESKLVAVQRPCAEAVPPRVHLHREADGLYQIRFHHPQFDSPGCLTVLDDGAFKGTLEPWDDCRAGGESQWFRAERADGGDRWRLHSAQDDGLCVGIRGRAEETGAAAVVQRCTEHDGDDQVFLIERE</sequence>
<evidence type="ECO:0000313" key="2">
    <source>
        <dbReference type="EMBL" id="AYL39119.1"/>
    </source>
</evidence>